<sequence length="1062" mass="124152">MSTDTSFITNENNSSLLDRFRTLIKDTAYFDVLVGYFYSSGFHELYESLETTNKIRILIGIGTSSEVTTFIEKSKQLELEYSYSETKTHFENMIFSELENSKDSEAVEKGVYKFIEWLRSGKLEIKAYPTENLHAKLYIMGFKEGDRDVGRVITGSSNFTKSGLVDNLEFNVELSRPEDVSFAQKQFNHLWESAVDVSEKYIETVQQRTWLNDTITPYELYLKFLYEYFKTDLSQSEELFYKYIPENFKSLEYQEQAVLNAKRIVEEYGGVFISDVVGLGKTYIASMLAQQLEGRNLVLAPPNLLDERNLGSWRNVFKDFNIPATFESIGSLHKLVAKGTEEYKNVFIDESHNFRNEVTGRYELLKQICWGKRVILITATPLNNSPKDILSQIKLFQKSKKSTLPGLPNLESFFAKLDNNLKGLNRQDDHEEYMSVVEQNSRDIREKVLKHLMVRRTRSEIQKYFGEDLKRQNLKFPEVANPEPIFYQLDTEEDEIFNKTIELITKEFTYSRYMPMLYFTGEQKNIEEQGQRNMGRFMKILLIKRLESSFFAFKQTLKRFLYSYEQFINEYEKGNVYVSKGYVDKIFEMLENDDDEAVQRLIDEDKAQKYSTDDFDPQLKENLLNDMRILTDIQKLWNKINRDPKLLEFVSNLKSNNILKENKLIIFTESKETAEYIQKNLESNFPTQTLLFTGASSNIIRNQVIDNFDARARNRSDDFRILVTTEVLAEGVNLHRSNVVINYDLPWNPTRLMQRVGRINRVDTKFDVIYTFNFFPTQQANNQIQLKEAAEYKIKMFIEMLGNDARLLTDGEEIKSHDLFQQLTMKETITGEGKDEESELKFLHVIKDIRDKEVDLFEKIKRLPRKARTARTQNEHKNSLLSYMRKGRLEKFYLSDSKTATELDFITTANLLTVEPETQREKMGKNYYELLEKSKEEFTFATTDEAEIAEKTSGRDNATQLLKYLNSNQIKHYQGFTEDQEQYLKDVIRLLEEGVLPRQTLKVLKQEIDEELKSSIDPLKVIAVCKRDIPNELFKESLAESSAQTSGPREVILSEYFTGKGQ</sequence>
<dbReference type="EMBL" id="JAAZNV010000014">
    <property type="protein sequence ID" value="NMB91976.1"/>
    <property type="molecule type" value="Genomic_DNA"/>
</dbReference>
<dbReference type="PANTHER" id="PTHR45766:SF6">
    <property type="entry name" value="SWI_SNF-RELATED MATRIX-ASSOCIATED ACTIN-DEPENDENT REGULATOR OF CHROMATIN SUBFAMILY A-LIKE PROTEIN 1"/>
    <property type="match status" value="1"/>
</dbReference>
<dbReference type="Pfam" id="PF00271">
    <property type="entry name" value="Helicase_C"/>
    <property type="match status" value="1"/>
</dbReference>
<dbReference type="CDD" id="cd18793">
    <property type="entry name" value="SF2_C_SNF"/>
    <property type="match status" value="1"/>
</dbReference>
<dbReference type="PANTHER" id="PTHR45766">
    <property type="entry name" value="DNA ANNEALING HELICASE AND ENDONUCLEASE ZRANB3 FAMILY MEMBER"/>
    <property type="match status" value="1"/>
</dbReference>
<dbReference type="GO" id="GO:0016787">
    <property type="term" value="F:hydrolase activity"/>
    <property type="evidence" value="ECO:0007669"/>
    <property type="project" value="UniProtKB-KW"/>
</dbReference>
<evidence type="ECO:0000259" key="3">
    <source>
        <dbReference type="PROSITE" id="PS51194"/>
    </source>
</evidence>
<dbReference type="Pfam" id="PF00176">
    <property type="entry name" value="SNF2-rel_dom"/>
    <property type="match status" value="1"/>
</dbReference>
<dbReference type="InterPro" id="IPR049730">
    <property type="entry name" value="SNF2/RAD54-like_C"/>
</dbReference>
<dbReference type="InterPro" id="IPR014001">
    <property type="entry name" value="Helicase_ATP-bd"/>
</dbReference>
<keyword evidence="4" id="KW-0067">ATP-binding</keyword>
<dbReference type="PROSITE" id="PS51194">
    <property type="entry name" value="HELICASE_CTER"/>
    <property type="match status" value="1"/>
</dbReference>
<dbReference type="Gene3D" id="3.30.870.10">
    <property type="entry name" value="Endonuclease Chain A"/>
    <property type="match status" value="1"/>
</dbReference>
<reference evidence="4 5" key="1">
    <citation type="journal article" date="2020" name="Biotechnol. Biofuels">
        <title>New insights from the biogas microbiome by comprehensive genome-resolved metagenomics of nearly 1600 species originating from multiple anaerobic digesters.</title>
        <authorList>
            <person name="Campanaro S."/>
            <person name="Treu L."/>
            <person name="Rodriguez-R L.M."/>
            <person name="Kovalovszki A."/>
            <person name="Ziels R.M."/>
            <person name="Maus I."/>
            <person name="Zhu X."/>
            <person name="Kougias P.G."/>
            <person name="Basile A."/>
            <person name="Luo G."/>
            <person name="Schluter A."/>
            <person name="Konstantinidis K.T."/>
            <person name="Angelidaki I."/>
        </authorList>
    </citation>
    <scope>NUCLEOTIDE SEQUENCE [LARGE SCALE GENOMIC DNA]</scope>
    <source>
        <strain evidence="4">AS27yjCOA_202</strain>
    </source>
</reference>
<dbReference type="SUPFAM" id="SSF52540">
    <property type="entry name" value="P-loop containing nucleoside triphosphate hydrolases"/>
    <property type="match status" value="2"/>
</dbReference>
<keyword evidence="4" id="KW-0347">Helicase</keyword>
<dbReference type="InterPro" id="IPR001650">
    <property type="entry name" value="Helicase_C-like"/>
</dbReference>
<evidence type="ECO:0000259" key="2">
    <source>
        <dbReference type="PROSITE" id="PS51192"/>
    </source>
</evidence>
<dbReference type="SMART" id="SM00490">
    <property type="entry name" value="HELICc"/>
    <property type="match status" value="1"/>
</dbReference>
<keyword evidence="1" id="KW-0378">Hydrolase</keyword>
<dbReference type="SUPFAM" id="SSF56024">
    <property type="entry name" value="Phospholipase D/nuclease"/>
    <property type="match status" value="1"/>
</dbReference>
<dbReference type="Gene3D" id="3.40.50.300">
    <property type="entry name" value="P-loop containing nucleotide triphosphate hydrolases"/>
    <property type="match status" value="2"/>
</dbReference>
<protein>
    <submittedName>
        <fullName evidence="4">Helicase</fullName>
    </submittedName>
</protein>
<dbReference type="InterPro" id="IPR000330">
    <property type="entry name" value="SNF2_N"/>
</dbReference>
<name>A0A7X9E801_UNCKA</name>
<dbReference type="PROSITE" id="PS51192">
    <property type="entry name" value="HELICASE_ATP_BIND_1"/>
    <property type="match status" value="1"/>
</dbReference>
<dbReference type="CDD" id="cd09178">
    <property type="entry name" value="PLDc_N_Snf2_like"/>
    <property type="match status" value="1"/>
</dbReference>
<evidence type="ECO:0000313" key="5">
    <source>
        <dbReference type="Proteomes" id="UP000590542"/>
    </source>
</evidence>
<gene>
    <name evidence="4" type="ORF">GYA37_04005</name>
</gene>
<evidence type="ECO:0000313" key="4">
    <source>
        <dbReference type="EMBL" id="NMB91976.1"/>
    </source>
</evidence>
<dbReference type="AlphaFoldDB" id="A0A7X9E801"/>
<organism evidence="4 5">
    <name type="scientific">candidate division WWE3 bacterium</name>
    <dbReference type="NCBI Taxonomy" id="2053526"/>
    <lineage>
        <taxon>Bacteria</taxon>
        <taxon>Katanobacteria</taxon>
    </lineage>
</organism>
<dbReference type="InterPro" id="IPR025202">
    <property type="entry name" value="PLD-like_dom"/>
</dbReference>
<dbReference type="GO" id="GO:0005524">
    <property type="term" value="F:ATP binding"/>
    <property type="evidence" value="ECO:0007669"/>
    <property type="project" value="InterPro"/>
</dbReference>
<dbReference type="Proteomes" id="UP000590542">
    <property type="component" value="Unassembled WGS sequence"/>
</dbReference>
<dbReference type="InterPro" id="IPR027417">
    <property type="entry name" value="P-loop_NTPase"/>
</dbReference>
<accession>A0A7X9E801</accession>
<dbReference type="SMART" id="SM00487">
    <property type="entry name" value="DEXDc"/>
    <property type="match status" value="1"/>
</dbReference>
<proteinExistence type="predicted"/>
<dbReference type="Pfam" id="PF13091">
    <property type="entry name" value="PLDc_2"/>
    <property type="match status" value="1"/>
</dbReference>
<feature type="domain" description="Helicase C-terminal" evidence="3">
    <location>
        <begin position="645"/>
        <end position="805"/>
    </location>
</feature>
<comment type="caution">
    <text evidence="4">The sequence shown here is derived from an EMBL/GenBank/DDBJ whole genome shotgun (WGS) entry which is preliminary data.</text>
</comment>
<evidence type="ECO:0000256" key="1">
    <source>
        <dbReference type="ARBA" id="ARBA00022801"/>
    </source>
</evidence>
<dbReference type="GO" id="GO:0004386">
    <property type="term" value="F:helicase activity"/>
    <property type="evidence" value="ECO:0007669"/>
    <property type="project" value="UniProtKB-KW"/>
</dbReference>
<feature type="domain" description="Helicase ATP-binding" evidence="2">
    <location>
        <begin position="262"/>
        <end position="399"/>
    </location>
</feature>
<keyword evidence="4" id="KW-0547">Nucleotide-binding</keyword>